<dbReference type="AlphaFoldDB" id="A0A5N7IZZ9"/>
<comment type="caution">
    <text evidence="5">The sequence shown here is derived from an EMBL/GenBank/DDBJ whole genome shotgun (WGS) entry which is preliminary data.</text>
</comment>
<dbReference type="SUPFAM" id="SSF52317">
    <property type="entry name" value="Class I glutamine amidotransferase-like"/>
    <property type="match status" value="1"/>
</dbReference>
<comment type="similarity">
    <text evidence="1">Belongs to the peptidase S51 family.</text>
</comment>
<evidence type="ECO:0000313" key="6">
    <source>
        <dbReference type="Proteomes" id="UP000342249"/>
    </source>
</evidence>
<name>A0A5N7IZZ9_9CLOT</name>
<sequence length="210" mass="24207">MRKIVLYSDQIIKENRKIDYELLRLLNKKNPSIGYIPSCSDLTRKYFNPKVQYYNELGISNIQYFDLDKEYDERKINDIFQSDAIHLSGGNTFYFLYLLKKRNLVKLLQLYVEQGGILIGISAGSIILSKTIDMAQFGDEDIVGIEDRSSLGIVDFQFMPHWSDDESIKYLKVLKDYSKVKKTTIYACNDGDGIVINGDDIKFIGNVIKI</sequence>
<dbReference type="Pfam" id="PF03575">
    <property type="entry name" value="Peptidase_S51"/>
    <property type="match status" value="1"/>
</dbReference>
<keyword evidence="4" id="KW-0720">Serine protease</keyword>
<evidence type="ECO:0000313" key="5">
    <source>
        <dbReference type="EMBL" id="MPQ62051.1"/>
    </source>
</evidence>
<organism evidence="5 6">
    <name type="scientific">Clostridium estertheticum</name>
    <dbReference type="NCBI Taxonomy" id="238834"/>
    <lineage>
        <taxon>Bacteria</taxon>
        <taxon>Bacillati</taxon>
        <taxon>Bacillota</taxon>
        <taxon>Clostridia</taxon>
        <taxon>Eubacteriales</taxon>
        <taxon>Clostridiaceae</taxon>
        <taxon>Clostridium</taxon>
    </lineage>
</organism>
<dbReference type="InterPro" id="IPR005320">
    <property type="entry name" value="Peptidase_S51"/>
</dbReference>
<evidence type="ECO:0000256" key="4">
    <source>
        <dbReference type="ARBA" id="ARBA00022825"/>
    </source>
</evidence>
<dbReference type="GO" id="GO:0008236">
    <property type="term" value="F:serine-type peptidase activity"/>
    <property type="evidence" value="ECO:0007669"/>
    <property type="project" value="UniProtKB-KW"/>
</dbReference>
<dbReference type="EMBL" id="SPSF01000018">
    <property type="protein sequence ID" value="MPQ62051.1"/>
    <property type="molecule type" value="Genomic_DNA"/>
</dbReference>
<dbReference type="GO" id="GO:0006508">
    <property type="term" value="P:proteolysis"/>
    <property type="evidence" value="ECO:0007669"/>
    <property type="project" value="UniProtKB-KW"/>
</dbReference>
<keyword evidence="3" id="KW-0378">Hydrolase</keyword>
<dbReference type="Proteomes" id="UP000342249">
    <property type="component" value="Unassembled WGS sequence"/>
</dbReference>
<dbReference type="PANTHER" id="PTHR20842:SF0">
    <property type="entry name" value="ALPHA-ASPARTYL DIPEPTIDASE"/>
    <property type="match status" value="1"/>
</dbReference>
<gene>
    <name evidence="5" type="ORF">E4V82_07990</name>
</gene>
<dbReference type="PANTHER" id="PTHR20842">
    <property type="entry name" value="PROTEASE S51 ALPHA-ASPARTYL DIPEPTIDASE"/>
    <property type="match status" value="1"/>
</dbReference>
<dbReference type="CDD" id="cd03129">
    <property type="entry name" value="GAT1_Peptidase_E_like"/>
    <property type="match status" value="1"/>
</dbReference>
<proteinExistence type="inferred from homology"/>
<dbReference type="Gene3D" id="3.40.50.880">
    <property type="match status" value="1"/>
</dbReference>
<evidence type="ECO:0000256" key="2">
    <source>
        <dbReference type="ARBA" id="ARBA00022670"/>
    </source>
</evidence>
<dbReference type="RefSeq" id="WP_152751894.1">
    <property type="nucleotide sequence ID" value="NZ_SPSE01000020.1"/>
</dbReference>
<reference evidence="5 6" key="1">
    <citation type="journal article" date="2019" name="Lett. Appl. Microbiol.">
        <title>A case of 'blown pack' spoilage of vacuum-packaged pork likely associated with Clostridium estertheticum in Canada.</title>
        <authorList>
            <person name="Zhang P."/>
            <person name="Ward P."/>
            <person name="McMullen L.M."/>
            <person name="Yang X."/>
        </authorList>
    </citation>
    <scope>NUCLEOTIDE SEQUENCE [LARGE SCALE GENOMIC DNA]</scope>
    <source>
        <strain evidence="5 6">MA19</strain>
    </source>
</reference>
<keyword evidence="2" id="KW-0645">Protease</keyword>
<protein>
    <submittedName>
        <fullName evidence="5">Peptidase S51</fullName>
    </submittedName>
</protein>
<dbReference type="InterPro" id="IPR029062">
    <property type="entry name" value="Class_I_gatase-like"/>
</dbReference>
<evidence type="ECO:0000256" key="3">
    <source>
        <dbReference type="ARBA" id="ARBA00022801"/>
    </source>
</evidence>
<accession>A0A5N7IZZ9</accession>
<evidence type="ECO:0000256" key="1">
    <source>
        <dbReference type="ARBA" id="ARBA00006534"/>
    </source>
</evidence>